<organism evidence="2 3">
    <name type="scientific">Actinomyces johnsonii F0510</name>
    <dbReference type="NCBI Taxonomy" id="1227262"/>
    <lineage>
        <taxon>Bacteria</taxon>
        <taxon>Bacillati</taxon>
        <taxon>Actinomycetota</taxon>
        <taxon>Actinomycetes</taxon>
        <taxon>Actinomycetales</taxon>
        <taxon>Actinomycetaceae</taxon>
        <taxon>Actinomyces</taxon>
    </lineage>
</organism>
<dbReference type="OrthoDB" id="9963289at2"/>
<evidence type="ECO:0000313" key="3">
    <source>
        <dbReference type="Proteomes" id="UP000016498"/>
    </source>
</evidence>
<reference evidence="2 3" key="1">
    <citation type="submission" date="2013-06" db="EMBL/GenBank/DDBJ databases">
        <authorList>
            <person name="Weinstock G."/>
            <person name="Sodergren E."/>
            <person name="Lobos E.A."/>
            <person name="Fulton L."/>
            <person name="Fulton R."/>
            <person name="Courtney L."/>
            <person name="Fronick C."/>
            <person name="O'Laughlin M."/>
            <person name="Godfrey J."/>
            <person name="Wilson R.M."/>
            <person name="Miner T."/>
            <person name="Farmer C."/>
            <person name="Delehaunty K."/>
            <person name="Cordes M."/>
            <person name="Minx P."/>
            <person name="Tomlinson C."/>
            <person name="Chen J."/>
            <person name="Wollam A."/>
            <person name="Pepin K.H."/>
            <person name="Bhonagiri V."/>
            <person name="Zhang X."/>
            <person name="Warren W."/>
            <person name="Mitreva M."/>
            <person name="Mardis E.R."/>
            <person name="Wilson R.K."/>
        </authorList>
    </citation>
    <scope>NUCLEOTIDE SEQUENCE [LARGE SCALE GENOMIC DNA]</scope>
    <source>
        <strain evidence="2 3">F0510</strain>
    </source>
</reference>
<feature type="transmembrane region" description="Helical" evidence="1">
    <location>
        <begin position="144"/>
        <end position="172"/>
    </location>
</feature>
<dbReference type="EMBL" id="AWSD01000241">
    <property type="protein sequence ID" value="ERH17943.1"/>
    <property type="molecule type" value="Genomic_DNA"/>
</dbReference>
<keyword evidence="1" id="KW-0472">Membrane</keyword>
<proteinExistence type="predicted"/>
<dbReference type="HOGENOM" id="CLU_680837_0_0_11"/>
<feature type="transmembrane region" description="Helical" evidence="1">
    <location>
        <begin position="20"/>
        <end position="42"/>
    </location>
</feature>
<feature type="transmembrane region" description="Helical" evidence="1">
    <location>
        <begin position="214"/>
        <end position="232"/>
    </location>
</feature>
<name>U1RE69_9ACTO</name>
<feature type="transmembrane region" description="Helical" evidence="1">
    <location>
        <begin position="313"/>
        <end position="331"/>
    </location>
</feature>
<feature type="transmembrane region" description="Helical" evidence="1">
    <location>
        <begin position="113"/>
        <end position="138"/>
    </location>
</feature>
<gene>
    <name evidence="2" type="ORF">HMPREF1549_02220</name>
</gene>
<accession>U1RE69</accession>
<keyword evidence="1" id="KW-1133">Transmembrane helix</keyword>
<keyword evidence="1" id="KW-0812">Transmembrane</keyword>
<evidence type="ECO:0000313" key="2">
    <source>
        <dbReference type="EMBL" id="ERH17943.1"/>
    </source>
</evidence>
<protein>
    <submittedName>
        <fullName evidence="2">Uncharacterized protein</fullName>
    </submittedName>
</protein>
<feature type="transmembrane region" description="Helical" evidence="1">
    <location>
        <begin position="244"/>
        <end position="266"/>
    </location>
</feature>
<sequence>MRDLLGDDLERGGLPKVGGWGLLVVLPVVVAFALAAMVVPLGSGVRRVFSIVSQIASARSELLPILISSQLGVSALVVAMAQFQPGRWRGTPKELGDCWLSEARLVASQENRYYASTIGLIGISGVIVFGVAACVFQWLDAGGILILVVVWGIHAVSSAVLIMVPATGAAAVDDYWRSLSRLLYVAERWPEGLRKARDDIEVGRPSLICWVKRWRIVIGLVFLVMILLTVAYVEKYCSGTHSGLRRQCVVGCMVVLAMLVSIATGYWRWRSGIIFSVLLFWLSVPLVLAQGLLVEVESIAVATSSSLWRNIGFGSAVIVTLVFFVLLWVVASGSRSVWGRFDCFKSTLVSVWVNELRFQRQYGNKCSPSERKAIERSFVKLAKKRKKGLAKSVKESVLLPFVSK</sequence>
<dbReference type="AlphaFoldDB" id="U1RE69"/>
<dbReference type="RefSeq" id="WP_021606833.1">
    <property type="nucleotide sequence ID" value="NZ_KE951726.1"/>
</dbReference>
<evidence type="ECO:0000256" key="1">
    <source>
        <dbReference type="SAM" id="Phobius"/>
    </source>
</evidence>
<dbReference type="Proteomes" id="UP000016498">
    <property type="component" value="Unassembled WGS sequence"/>
</dbReference>
<feature type="transmembrane region" description="Helical" evidence="1">
    <location>
        <begin position="273"/>
        <end position="293"/>
    </location>
</feature>
<comment type="caution">
    <text evidence="2">The sequence shown here is derived from an EMBL/GenBank/DDBJ whole genome shotgun (WGS) entry which is preliminary data.</text>
</comment>